<comment type="caution">
    <text evidence="2">The sequence shown here is derived from an EMBL/GenBank/DDBJ whole genome shotgun (WGS) entry which is preliminary data.</text>
</comment>
<feature type="domain" description="Hemerythrin-like" evidence="1">
    <location>
        <begin position="21"/>
        <end position="148"/>
    </location>
</feature>
<protein>
    <recommendedName>
        <fullName evidence="1">Hemerythrin-like domain-containing protein</fullName>
    </recommendedName>
</protein>
<keyword evidence="3" id="KW-1185">Reference proteome</keyword>
<dbReference type="Gene3D" id="1.20.120.520">
    <property type="entry name" value="nmb1532 protein domain like"/>
    <property type="match status" value="1"/>
</dbReference>
<dbReference type="CDD" id="cd12108">
    <property type="entry name" value="Hr-like"/>
    <property type="match status" value="1"/>
</dbReference>
<reference evidence="3" key="1">
    <citation type="journal article" date="2019" name="Int. J. Syst. Evol. Microbiol.">
        <title>The Global Catalogue of Microorganisms (GCM) 10K type strain sequencing project: providing services to taxonomists for standard genome sequencing and annotation.</title>
        <authorList>
            <consortium name="The Broad Institute Genomics Platform"/>
            <consortium name="The Broad Institute Genome Sequencing Center for Infectious Disease"/>
            <person name="Wu L."/>
            <person name="Ma J."/>
        </authorList>
    </citation>
    <scope>NUCLEOTIDE SEQUENCE [LARGE SCALE GENOMIC DNA]</scope>
    <source>
        <strain evidence="3">JCM 14322</strain>
    </source>
</reference>
<dbReference type="RefSeq" id="WP_344296923.1">
    <property type="nucleotide sequence ID" value="NZ_BAAANJ010000015.1"/>
</dbReference>
<organism evidence="2 3">
    <name type="scientific">Agromyces neolithicus</name>
    <dbReference type="NCBI Taxonomy" id="269420"/>
    <lineage>
        <taxon>Bacteria</taxon>
        <taxon>Bacillati</taxon>
        <taxon>Actinomycetota</taxon>
        <taxon>Actinomycetes</taxon>
        <taxon>Micrococcales</taxon>
        <taxon>Microbacteriaceae</taxon>
        <taxon>Agromyces</taxon>
    </lineage>
</organism>
<gene>
    <name evidence="2" type="ORF">GCM10009749_27870</name>
</gene>
<evidence type="ECO:0000313" key="2">
    <source>
        <dbReference type="EMBL" id="GAA1816515.1"/>
    </source>
</evidence>
<accession>A0ABP4YM51</accession>
<evidence type="ECO:0000313" key="3">
    <source>
        <dbReference type="Proteomes" id="UP001500002"/>
    </source>
</evidence>
<name>A0ABP4YM51_9MICO</name>
<dbReference type="InterPro" id="IPR012312">
    <property type="entry name" value="Hemerythrin-like"/>
</dbReference>
<dbReference type="Proteomes" id="UP001500002">
    <property type="component" value="Unassembled WGS sequence"/>
</dbReference>
<dbReference type="Pfam" id="PF01814">
    <property type="entry name" value="Hemerythrin"/>
    <property type="match status" value="1"/>
</dbReference>
<sequence length="225" mass="24965">MARRLASTGAVGCDTGDMIVVHRFFRKVFGDARRLVDDVAEGDRERAGAVGRFTREIAGSLHAHHQGEDLMLWDRLSDRAPKCAAHVERMRAQHAAIAERLVELERVTPAWEASASDDDRARLRVALDDVLAALAVHLGDEEASILPVAGPVFTQKEWDQLGAHARAQVPVSRLLVQLGMILDSFPDDERDAWFTTTFPAPLRLLYGVLGRPRYEAEMRKLHGTG</sequence>
<dbReference type="EMBL" id="BAAANJ010000015">
    <property type="protein sequence ID" value="GAA1816515.1"/>
    <property type="molecule type" value="Genomic_DNA"/>
</dbReference>
<evidence type="ECO:0000259" key="1">
    <source>
        <dbReference type="Pfam" id="PF01814"/>
    </source>
</evidence>
<proteinExistence type="predicted"/>